<evidence type="ECO:0000256" key="1">
    <source>
        <dbReference type="ARBA" id="ARBA00007447"/>
    </source>
</evidence>
<evidence type="ECO:0000313" key="11">
    <source>
        <dbReference type="Proteomes" id="UP001371456"/>
    </source>
</evidence>
<dbReference type="SUPFAM" id="SSF50630">
    <property type="entry name" value="Acid proteases"/>
    <property type="match status" value="1"/>
</dbReference>
<keyword evidence="8" id="KW-0812">Transmembrane</keyword>
<feature type="domain" description="Peptidase A1" evidence="9">
    <location>
        <begin position="193"/>
        <end position="525"/>
    </location>
</feature>
<protein>
    <recommendedName>
        <fullName evidence="9">Peptidase A1 domain-containing protein</fullName>
    </recommendedName>
</protein>
<dbReference type="GO" id="GO:0004190">
    <property type="term" value="F:aspartic-type endopeptidase activity"/>
    <property type="evidence" value="ECO:0007669"/>
    <property type="project" value="UniProtKB-KW"/>
</dbReference>
<dbReference type="InterPro" id="IPR021109">
    <property type="entry name" value="Peptidase_aspartic_dom_sf"/>
</dbReference>
<dbReference type="InterPro" id="IPR033121">
    <property type="entry name" value="PEPTIDASE_A1"/>
</dbReference>
<dbReference type="FunFam" id="2.40.70.10:FF:000016">
    <property type="entry name" value="Probable aspartic protease At2g35615"/>
    <property type="match status" value="1"/>
</dbReference>
<evidence type="ECO:0000256" key="2">
    <source>
        <dbReference type="ARBA" id="ARBA00022670"/>
    </source>
</evidence>
<dbReference type="Pfam" id="PF14543">
    <property type="entry name" value="TAXi_N"/>
    <property type="match status" value="1"/>
</dbReference>
<dbReference type="PROSITE" id="PS51767">
    <property type="entry name" value="PEPTIDASE_A1"/>
    <property type="match status" value="1"/>
</dbReference>
<dbReference type="InterPro" id="IPR032799">
    <property type="entry name" value="TAXi_C"/>
</dbReference>
<comment type="similarity">
    <text evidence="1">Belongs to the peptidase A1 family.</text>
</comment>
<evidence type="ECO:0000256" key="4">
    <source>
        <dbReference type="ARBA" id="ARBA00022750"/>
    </source>
</evidence>
<evidence type="ECO:0000256" key="6">
    <source>
        <dbReference type="ARBA" id="ARBA00023125"/>
    </source>
</evidence>
<feature type="active site" evidence="7">
    <location>
        <position position="409"/>
    </location>
</feature>
<evidence type="ECO:0000256" key="5">
    <source>
        <dbReference type="ARBA" id="ARBA00022801"/>
    </source>
</evidence>
<keyword evidence="8" id="KW-1133">Transmembrane helix</keyword>
<feature type="active site" evidence="7">
    <location>
        <position position="211"/>
    </location>
</feature>
<keyword evidence="8" id="KW-0472">Membrane</keyword>
<keyword evidence="11" id="KW-1185">Reference proteome</keyword>
<dbReference type="PANTHER" id="PTHR13683">
    <property type="entry name" value="ASPARTYL PROTEASES"/>
    <property type="match status" value="1"/>
</dbReference>
<dbReference type="EMBL" id="JBANQN010000006">
    <property type="protein sequence ID" value="KAK6787600.1"/>
    <property type="molecule type" value="Genomic_DNA"/>
</dbReference>
<evidence type="ECO:0000256" key="7">
    <source>
        <dbReference type="PIRSR" id="PIRSR601461-1"/>
    </source>
</evidence>
<keyword evidence="3" id="KW-0732">Signal</keyword>
<dbReference type="Proteomes" id="UP001371456">
    <property type="component" value="Unassembled WGS sequence"/>
</dbReference>
<dbReference type="FunFam" id="2.40.70.10:FF:000010">
    <property type="entry name" value="Aspartyl protease family protein 2"/>
    <property type="match status" value="1"/>
</dbReference>
<accession>A0AAN8YC37</accession>
<dbReference type="PANTHER" id="PTHR13683:SF274">
    <property type="entry name" value="PROTEIN ASPARTIC PROTEASE IN GUARD CELL 1"/>
    <property type="match status" value="1"/>
</dbReference>
<evidence type="ECO:0000256" key="3">
    <source>
        <dbReference type="ARBA" id="ARBA00022729"/>
    </source>
</evidence>
<dbReference type="GO" id="GO:0006508">
    <property type="term" value="P:proteolysis"/>
    <property type="evidence" value="ECO:0007669"/>
    <property type="project" value="UniProtKB-KW"/>
</dbReference>
<comment type="caution">
    <text evidence="10">The sequence shown here is derived from an EMBL/GenBank/DDBJ whole genome shotgun (WGS) entry which is preliminary data.</text>
</comment>
<proteinExistence type="inferred from homology"/>
<dbReference type="AlphaFoldDB" id="A0AAN8YC37"/>
<name>A0AAN8YC37_SOLBU</name>
<dbReference type="InterPro" id="IPR032861">
    <property type="entry name" value="TAXi_N"/>
</dbReference>
<evidence type="ECO:0000313" key="10">
    <source>
        <dbReference type="EMBL" id="KAK6787600.1"/>
    </source>
</evidence>
<dbReference type="Gene3D" id="2.40.70.10">
    <property type="entry name" value="Acid Proteases"/>
    <property type="match status" value="2"/>
</dbReference>
<dbReference type="Pfam" id="PF14541">
    <property type="entry name" value="TAXi_C"/>
    <property type="match status" value="1"/>
</dbReference>
<keyword evidence="2" id="KW-0645">Protease</keyword>
<keyword evidence="4" id="KW-0064">Aspartyl protease</keyword>
<evidence type="ECO:0000256" key="8">
    <source>
        <dbReference type="SAM" id="Phobius"/>
    </source>
</evidence>
<dbReference type="InterPro" id="IPR001461">
    <property type="entry name" value="Aspartic_peptidase_A1"/>
</dbReference>
<feature type="transmembrane region" description="Helical" evidence="8">
    <location>
        <begin position="15"/>
        <end position="33"/>
    </location>
</feature>
<sequence length="529" mass="56971">MKGCFPPLMQFKHSFLTFGLFLLLLFISIPIFTSSHHNQTTMSSSFSNFLSFVIISVSFLPNALCRRPITSSLPHSQILHVSKSIQNTLQVLSPNIKSLQQQPLYSSSSSSSAFSISIYPRSSLVKPQHTDYTSLTLSRLARDSARVSSLNAMLQLSPTNFTYSHLKSVRTMSGPEEFQTPLISGSSQGSGEYFAGLGVGEPAKEFYMAIDTGSDINWLQCEPCDECYQQTDPIFDPSDSSTYNQLSCDSPVCSALELSGCYTDTCMYQVSYGDGSFTEGELATETVSFGDSGSFPNVAIGCGHDNEGLFTGSAGLLGLGGGSLSLPSQVKASSFSYCLVDRDSDSSSTLEFNSAGPSDSVFAPLLRNSRRDTFFYVGLEGISVGGEILQVPASIFQMDDNGRGGIIVDSGTAVTRLQSSAYNALRDTFVKYAQNLPSAGEFELFDTCFDLSAMSTANVPTVAFHFSGGRTLPLHAQNTVVPIDSSGKFCLAFAPTDEAMSIIGNVQQQGTRVSYDLTNNLVGFSRDKC</sequence>
<evidence type="ECO:0000259" key="9">
    <source>
        <dbReference type="PROSITE" id="PS51767"/>
    </source>
</evidence>
<keyword evidence="5" id="KW-0378">Hydrolase</keyword>
<dbReference type="GO" id="GO:0003677">
    <property type="term" value="F:DNA binding"/>
    <property type="evidence" value="ECO:0007669"/>
    <property type="project" value="UniProtKB-KW"/>
</dbReference>
<feature type="transmembrane region" description="Helical" evidence="8">
    <location>
        <begin position="45"/>
        <end position="64"/>
    </location>
</feature>
<keyword evidence="6" id="KW-0238">DNA-binding</keyword>
<organism evidence="10 11">
    <name type="scientific">Solanum bulbocastanum</name>
    <name type="common">Wild potato</name>
    <dbReference type="NCBI Taxonomy" id="147425"/>
    <lineage>
        <taxon>Eukaryota</taxon>
        <taxon>Viridiplantae</taxon>
        <taxon>Streptophyta</taxon>
        <taxon>Embryophyta</taxon>
        <taxon>Tracheophyta</taxon>
        <taxon>Spermatophyta</taxon>
        <taxon>Magnoliopsida</taxon>
        <taxon>eudicotyledons</taxon>
        <taxon>Gunneridae</taxon>
        <taxon>Pentapetalae</taxon>
        <taxon>asterids</taxon>
        <taxon>lamiids</taxon>
        <taxon>Solanales</taxon>
        <taxon>Solanaceae</taxon>
        <taxon>Solanoideae</taxon>
        <taxon>Solaneae</taxon>
        <taxon>Solanum</taxon>
    </lineage>
</organism>
<reference evidence="10 11" key="1">
    <citation type="submission" date="2024-02" db="EMBL/GenBank/DDBJ databases">
        <title>de novo genome assembly of Solanum bulbocastanum strain 11H21.</title>
        <authorList>
            <person name="Hosaka A.J."/>
        </authorList>
    </citation>
    <scope>NUCLEOTIDE SEQUENCE [LARGE SCALE GENOMIC DNA]</scope>
    <source>
        <tissue evidence="10">Young leaves</tissue>
    </source>
</reference>
<gene>
    <name evidence="10" type="ORF">RDI58_016125</name>
</gene>